<protein>
    <submittedName>
        <fullName evidence="2">Uncharacterized protein</fullName>
    </submittedName>
</protein>
<gene>
    <name evidence="2" type="ORF">QHF89_05285</name>
</gene>
<organism evidence="2 3">
    <name type="scientific">Polyangium sorediatum</name>
    <dbReference type="NCBI Taxonomy" id="889274"/>
    <lineage>
        <taxon>Bacteria</taxon>
        <taxon>Pseudomonadati</taxon>
        <taxon>Myxococcota</taxon>
        <taxon>Polyangia</taxon>
        <taxon>Polyangiales</taxon>
        <taxon>Polyangiaceae</taxon>
        <taxon>Polyangium</taxon>
    </lineage>
</organism>
<evidence type="ECO:0000256" key="1">
    <source>
        <dbReference type="SAM" id="MobiDB-lite"/>
    </source>
</evidence>
<dbReference type="EMBL" id="JARZHI010000003">
    <property type="protein sequence ID" value="MDI1428893.1"/>
    <property type="molecule type" value="Genomic_DNA"/>
</dbReference>
<keyword evidence="3" id="KW-1185">Reference proteome</keyword>
<name>A0ABT6NKU3_9BACT</name>
<dbReference type="RefSeq" id="WP_284720091.1">
    <property type="nucleotide sequence ID" value="NZ_JARZHI010000003.1"/>
</dbReference>
<proteinExistence type="predicted"/>
<accession>A0ABT6NKU3</accession>
<evidence type="ECO:0000313" key="2">
    <source>
        <dbReference type="EMBL" id="MDI1428893.1"/>
    </source>
</evidence>
<sequence>MIAFVEKVPSVVWLTPIVQNVMSRSVRAMISADARSSSSVIPQIAATRAGSYSRSIGKSSSQPSVCAATNASSMTPISRQR</sequence>
<feature type="compositionally biased region" description="Polar residues" evidence="1">
    <location>
        <begin position="62"/>
        <end position="81"/>
    </location>
</feature>
<reference evidence="2 3" key="1">
    <citation type="submission" date="2023-04" db="EMBL/GenBank/DDBJ databases">
        <title>The genome sequence of Polyangium sorediatum DSM14670.</title>
        <authorList>
            <person name="Zhang X."/>
        </authorList>
    </citation>
    <scope>NUCLEOTIDE SEQUENCE [LARGE SCALE GENOMIC DNA]</scope>
    <source>
        <strain evidence="2 3">DSM 14670</strain>
    </source>
</reference>
<feature type="region of interest" description="Disordered" evidence="1">
    <location>
        <begin position="53"/>
        <end position="81"/>
    </location>
</feature>
<comment type="caution">
    <text evidence="2">The sequence shown here is derived from an EMBL/GenBank/DDBJ whole genome shotgun (WGS) entry which is preliminary data.</text>
</comment>
<evidence type="ECO:0000313" key="3">
    <source>
        <dbReference type="Proteomes" id="UP001160301"/>
    </source>
</evidence>
<dbReference type="Proteomes" id="UP001160301">
    <property type="component" value="Unassembled WGS sequence"/>
</dbReference>